<feature type="region of interest" description="Disordered" evidence="1">
    <location>
        <begin position="274"/>
        <end position="351"/>
    </location>
</feature>
<accession>A0A8K0DGL3</accession>
<organism evidence="3 4">
    <name type="scientific">Ignelater luminosus</name>
    <name type="common">Cucubano</name>
    <name type="synonym">Pyrophorus luminosus</name>
    <dbReference type="NCBI Taxonomy" id="2038154"/>
    <lineage>
        <taxon>Eukaryota</taxon>
        <taxon>Metazoa</taxon>
        <taxon>Ecdysozoa</taxon>
        <taxon>Arthropoda</taxon>
        <taxon>Hexapoda</taxon>
        <taxon>Insecta</taxon>
        <taxon>Pterygota</taxon>
        <taxon>Neoptera</taxon>
        <taxon>Endopterygota</taxon>
        <taxon>Coleoptera</taxon>
        <taxon>Polyphaga</taxon>
        <taxon>Elateriformia</taxon>
        <taxon>Elateroidea</taxon>
        <taxon>Elateridae</taxon>
        <taxon>Agrypninae</taxon>
        <taxon>Pyrophorini</taxon>
        <taxon>Ignelater</taxon>
    </lineage>
</organism>
<dbReference type="Gene3D" id="3.30.420.10">
    <property type="entry name" value="Ribonuclease H-like superfamily/Ribonuclease H"/>
    <property type="match status" value="1"/>
</dbReference>
<protein>
    <recommendedName>
        <fullName evidence="2">Integrase catalytic domain-containing protein</fullName>
    </recommendedName>
</protein>
<proteinExistence type="predicted"/>
<comment type="caution">
    <text evidence="3">The sequence shown here is derived from an EMBL/GenBank/DDBJ whole genome shotgun (WGS) entry which is preliminary data.</text>
</comment>
<feature type="non-terminal residue" evidence="3">
    <location>
        <position position="1"/>
    </location>
</feature>
<reference evidence="3" key="1">
    <citation type="submission" date="2019-08" db="EMBL/GenBank/DDBJ databases">
        <title>The genome of the North American firefly Photinus pyralis.</title>
        <authorList>
            <consortium name="Photinus pyralis genome working group"/>
            <person name="Fallon T.R."/>
            <person name="Sander Lower S.E."/>
            <person name="Weng J.-K."/>
        </authorList>
    </citation>
    <scope>NUCLEOTIDE SEQUENCE</scope>
    <source>
        <strain evidence="3">TRF0915ILg1</strain>
        <tissue evidence="3">Whole body</tissue>
    </source>
</reference>
<evidence type="ECO:0000313" key="4">
    <source>
        <dbReference type="Proteomes" id="UP000801492"/>
    </source>
</evidence>
<dbReference type="EMBL" id="VTPC01000406">
    <property type="protein sequence ID" value="KAF2905915.1"/>
    <property type="molecule type" value="Genomic_DNA"/>
</dbReference>
<feature type="compositionally biased region" description="Basic and acidic residues" evidence="1">
    <location>
        <begin position="291"/>
        <end position="301"/>
    </location>
</feature>
<evidence type="ECO:0000259" key="2">
    <source>
        <dbReference type="PROSITE" id="PS50994"/>
    </source>
</evidence>
<dbReference type="InterPro" id="IPR036397">
    <property type="entry name" value="RNaseH_sf"/>
</dbReference>
<dbReference type="AlphaFoldDB" id="A0A8K0DGL3"/>
<dbReference type="PANTHER" id="PTHR37984:SF7">
    <property type="entry name" value="INTEGRASE CATALYTIC DOMAIN-CONTAINING PROTEIN"/>
    <property type="match status" value="1"/>
</dbReference>
<dbReference type="InterPro" id="IPR050951">
    <property type="entry name" value="Retrovirus_Pol_polyprotein"/>
</dbReference>
<dbReference type="OrthoDB" id="6776807at2759"/>
<dbReference type="GO" id="GO:0015074">
    <property type="term" value="P:DNA integration"/>
    <property type="evidence" value="ECO:0007669"/>
    <property type="project" value="InterPro"/>
</dbReference>
<evidence type="ECO:0000313" key="3">
    <source>
        <dbReference type="EMBL" id="KAF2905915.1"/>
    </source>
</evidence>
<dbReference type="PANTHER" id="PTHR37984">
    <property type="entry name" value="PROTEIN CBG26694"/>
    <property type="match status" value="1"/>
</dbReference>
<feature type="domain" description="Integrase catalytic" evidence="2">
    <location>
        <begin position="18"/>
        <end position="177"/>
    </location>
</feature>
<dbReference type="GO" id="GO:0003676">
    <property type="term" value="F:nucleic acid binding"/>
    <property type="evidence" value="ECO:0007669"/>
    <property type="project" value="InterPro"/>
</dbReference>
<dbReference type="Proteomes" id="UP000801492">
    <property type="component" value="Unassembled WGS sequence"/>
</dbReference>
<dbReference type="FunFam" id="3.30.420.10:FF:000063">
    <property type="entry name" value="Retrovirus-related Pol polyprotein from transposon 297-like Protein"/>
    <property type="match status" value="1"/>
</dbReference>
<dbReference type="InterPro" id="IPR012337">
    <property type="entry name" value="RNaseH-like_sf"/>
</dbReference>
<dbReference type="SUPFAM" id="SSF53098">
    <property type="entry name" value="Ribonuclease H-like"/>
    <property type="match status" value="1"/>
</dbReference>
<evidence type="ECO:0000256" key="1">
    <source>
        <dbReference type="SAM" id="MobiDB-lite"/>
    </source>
</evidence>
<feature type="compositionally biased region" description="Polar residues" evidence="1">
    <location>
        <begin position="318"/>
        <end position="342"/>
    </location>
</feature>
<dbReference type="PROSITE" id="PS50994">
    <property type="entry name" value="INTEGRASE"/>
    <property type="match status" value="1"/>
</dbReference>
<dbReference type="InterPro" id="IPR001584">
    <property type="entry name" value="Integrase_cat-core"/>
</dbReference>
<sequence length="361" mass="42164">CQKFQNSNPKQPLVNHPIPNRPWQNLSIDFCEFKGKNYIVLVDAYSNWIEVKPTKTKSIDDVIIFLSDTFTRFGIPDIVFSDNNPFNSHQYKTFADSFNFSIRYSSPHFHQSNGLAEKAVNIVKNILKKSNNIKDLPFLMMEYNNTPLPMLDYSPSQLLLNRVMKTKIPISDEILKPNFIDHDSIQKQLQFKQDKQKIYFDRNSKTLIKLNKGENIMIQMGNYWKKRKVKDIVNERSYIVQDEFGKTYHRNRKFLNTTSLEYVPKYDTFLDDDQLLSNDPHTPEQLLQPENKNDSDLHYLNESDLPSLTNLFDDGNEDQQTPNSKVNINSNLPVQSNTNNSRPVREKSAPSYLKDYYLGNA</sequence>
<dbReference type="Pfam" id="PF00665">
    <property type="entry name" value="rve"/>
    <property type="match status" value="1"/>
</dbReference>
<keyword evidence="4" id="KW-1185">Reference proteome</keyword>
<gene>
    <name evidence="3" type="ORF">ILUMI_00265</name>
</gene>
<name>A0A8K0DGL3_IGNLU</name>